<organism evidence="1 2">
    <name type="scientific">Pseudomonas fluorescens</name>
    <dbReference type="NCBI Taxonomy" id="294"/>
    <lineage>
        <taxon>Bacteria</taxon>
        <taxon>Pseudomonadati</taxon>
        <taxon>Pseudomonadota</taxon>
        <taxon>Gammaproteobacteria</taxon>
        <taxon>Pseudomonadales</taxon>
        <taxon>Pseudomonadaceae</taxon>
        <taxon>Pseudomonas</taxon>
    </lineage>
</organism>
<dbReference type="RefSeq" id="WP_126364894.1">
    <property type="nucleotide sequence ID" value="NZ_LR134318.1"/>
</dbReference>
<evidence type="ECO:0000313" key="2">
    <source>
        <dbReference type="Proteomes" id="UP000281909"/>
    </source>
</evidence>
<dbReference type="EMBL" id="LR134318">
    <property type="protein sequence ID" value="VEF11963.1"/>
    <property type="molecule type" value="Genomic_DNA"/>
</dbReference>
<reference evidence="1 2" key="1">
    <citation type="submission" date="2018-12" db="EMBL/GenBank/DDBJ databases">
        <authorList>
            <consortium name="Pathogen Informatics"/>
        </authorList>
    </citation>
    <scope>NUCLEOTIDE SEQUENCE [LARGE SCALE GENOMIC DNA]</scope>
    <source>
        <strain evidence="1 2">NCTC9428</strain>
    </source>
</reference>
<dbReference type="AlphaFoldDB" id="A0A448DYS9"/>
<accession>A0A448DYS9</accession>
<proteinExistence type="predicted"/>
<gene>
    <name evidence="1" type="ORF">NCTC9428_03590</name>
</gene>
<dbReference type="Proteomes" id="UP000281909">
    <property type="component" value="Chromosome"/>
</dbReference>
<protein>
    <recommendedName>
        <fullName evidence="3">DNA-binding protein</fullName>
    </recommendedName>
</protein>
<name>A0A448DYS9_PSEFL</name>
<dbReference type="OrthoDB" id="194758at2"/>
<evidence type="ECO:0008006" key="3">
    <source>
        <dbReference type="Google" id="ProtNLM"/>
    </source>
</evidence>
<sequence length="77" mass="8752">MSDIRSKMAGEINCYTAEDISELAKVNLDTLAYWRKHGKGPKPIRFGSAYLYPKNAVMDFIGSLIETDSDEFLRKCM</sequence>
<dbReference type="InterPro" id="IPR009061">
    <property type="entry name" value="DNA-bd_dom_put_sf"/>
</dbReference>
<evidence type="ECO:0000313" key="1">
    <source>
        <dbReference type="EMBL" id="VEF11963.1"/>
    </source>
</evidence>
<dbReference type="SUPFAM" id="SSF46955">
    <property type="entry name" value="Putative DNA-binding domain"/>
    <property type="match status" value="1"/>
</dbReference>